<comment type="caution">
    <text evidence="1">The sequence shown here is derived from an EMBL/GenBank/DDBJ whole genome shotgun (WGS) entry which is preliminary data.</text>
</comment>
<dbReference type="EMBL" id="JAUSTT010000004">
    <property type="protein sequence ID" value="MDQ0175193.1"/>
    <property type="molecule type" value="Genomic_DNA"/>
</dbReference>
<protein>
    <submittedName>
        <fullName evidence="1">Nuclease with TOPRIM domain</fullName>
    </submittedName>
</protein>
<gene>
    <name evidence="1" type="ORF">J2S08_001027</name>
</gene>
<dbReference type="Proteomes" id="UP001223586">
    <property type="component" value="Unassembled WGS sequence"/>
</dbReference>
<sequence length="118" mass="13765">MNTVIIVLISIAILCFLLSFLQKNRVQVIENELEELSLKFLEENYQLKKRMKVLEEELLLDDPIFLKGASRREKKEINQILINQVIALYHQGLDYEQIAKQSSLSLAEVTQILDAYEQ</sequence>
<organism evidence="1 2">
    <name type="scientific">Bacillus chungangensis</name>
    <dbReference type="NCBI Taxonomy" id="587633"/>
    <lineage>
        <taxon>Bacteria</taxon>
        <taxon>Bacillati</taxon>
        <taxon>Bacillota</taxon>
        <taxon>Bacilli</taxon>
        <taxon>Bacillales</taxon>
        <taxon>Bacillaceae</taxon>
        <taxon>Bacillus</taxon>
    </lineage>
</organism>
<accession>A0ABT9WPI7</accession>
<proteinExistence type="predicted"/>
<evidence type="ECO:0000313" key="1">
    <source>
        <dbReference type="EMBL" id="MDQ0175193.1"/>
    </source>
</evidence>
<evidence type="ECO:0000313" key="2">
    <source>
        <dbReference type="Proteomes" id="UP001223586"/>
    </source>
</evidence>
<name>A0ABT9WPI7_9BACI</name>
<reference evidence="1 2" key="1">
    <citation type="submission" date="2023-07" db="EMBL/GenBank/DDBJ databases">
        <title>Genomic Encyclopedia of Type Strains, Phase IV (KMG-IV): sequencing the most valuable type-strain genomes for metagenomic binning, comparative biology and taxonomic classification.</title>
        <authorList>
            <person name="Goeker M."/>
        </authorList>
    </citation>
    <scope>NUCLEOTIDE SEQUENCE [LARGE SCALE GENOMIC DNA]</scope>
    <source>
        <strain evidence="1 2">DSM 23837</strain>
    </source>
</reference>
<keyword evidence="2" id="KW-1185">Reference proteome</keyword>
<dbReference type="RefSeq" id="WP_307227276.1">
    <property type="nucleotide sequence ID" value="NZ_JAUSTT010000004.1"/>
</dbReference>